<dbReference type="InterPro" id="IPR001845">
    <property type="entry name" value="HTH_ArsR_DNA-bd_dom"/>
</dbReference>
<feature type="domain" description="HTH arsR-type" evidence="4">
    <location>
        <begin position="1"/>
        <end position="95"/>
    </location>
</feature>
<evidence type="ECO:0000256" key="3">
    <source>
        <dbReference type="ARBA" id="ARBA00023163"/>
    </source>
</evidence>
<dbReference type="RefSeq" id="WP_106161477.1">
    <property type="nucleotide sequence ID" value="NZ_JAGDDX010000007.1"/>
</dbReference>
<reference evidence="5 6" key="1">
    <citation type="submission" date="2018-03" db="EMBL/GenBank/DDBJ databases">
        <title>Genomic Encyclopedia of Archaeal and Bacterial Type Strains, Phase II (KMG-II): from individual species to whole genera.</title>
        <authorList>
            <person name="Goeker M."/>
        </authorList>
    </citation>
    <scope>NUCLEOTIDE SEQUENCE [LARGE SCALE GENOMIC DNA]</scope>
    <source>
        <strain evidence="5 6">DSM 25328</strain>
    </source>
</reference>
<dbReference type="SUPFAM" id="SSF46785">
    <property type="entry name" value="Winged helix' DNA-binding domain"/>
    <property type="match status" value="1"/>
</dbReference>
<dbReference type="AlphaFoldDB" id="A0A2T1AMQ2"/>
<organism evidence="5 6">
    <name type="scientific">Tritonibacter scottomollicae</name>
    <name type="common">Epibacterium scottomollicae</name>
    <dbReference type="NCBI Taxonomy" id="483013"/>
    <lineage>
        <taxon>Bacteria</taxon>
        <taxon>Pseudomonadati</taxon>
        <taxon>Pseudomonadota</taxon>
        <taxon>Alphaproteobacteria</taxon>
        <taxon>Rhodobacterales</taxon>
        <taxon>Paracoccaceae</taxon>
        <taxon>Tritonibacter</taxon>
    </lineage>
</organism>
<sequence length="107" mass="11096">MDPSLAAQGFSAMGSEARLEVLRVLVRAGEAGLTVGEIRDRTGIAASTLAHHLKFLAAADVVAQEKAGRSTICRANFTHLERLAGFILSECCQDADAGVAGKVANDG</sequence>
<dbReference type="EMBL" id="PVUF01000001">
    <property type="protein sequence ID" value="PRZ49891.1"/>
    <property type="molecule type" value="Genomic_DNA"/>
</dbReference>
<keyword evidence="3" id="KW-0804">Transcription</keyword>
<dbReference type="InterPro" id="IPR036390">
    <property type="entry name" value="WH_DNA-bd_sf"/>
</dbReference>
<evidence type="ECO:0000256" key="2">
    <source>
        <dbReference type="ARBA" id="ARBA00023125"/>
    </source>
</evidence>
<dbReference type="PANTHER" id="PTHR43132:SF2">
    <property type="entry name" value="ARSENICAL RESISTANCE OPERON REPRESSOR ARSR-RELATED"/>
    <property type="match status" value="1"/>
</dbReference>
<dbReference type="SMART" id="SM00418">
    <property type="entry name" value="HTH_ARSR"/>
    <property type="match status" value="1"/>
</dbReference>
<dbReference type="Proteomes" id="UP000237718">
    <property type="component" value="Unassembled WGS sequence"/>
</dbReference>
<dbReference type="PROSITE" id="PS50987">
    <property type="entry name" value="HTH_ARSR_2"/>
    <property type="match status" value="1"/>
</dbReference>
<dbReference type="InterPro" id="IPR051011">
    <property type="entry name" value="Metal_resp_trans_reg"/>
</dbReference>
<evidence type="ECO:0000313" key="6">
    <source>
        <dbReference type="Proteomes" id="UP000237718"/>
    </source>
</evidence>
<comment type="caution">
    <text evidence="5">The sequence shown here is derived from an EMBL/GenBank/DDBJ whole genome shotgun (WGS) entry which is preliminary data.</text>
</comment>
<gene>
    <name evidence="5" type="ORF">CLV89_101105</name>
</gene>
<dbReference type="NCBIfam" id="NF033788">
    <property type="entry name" value="HTH_metalloreg"/>
    <property type="match status" value="1"/>
</dbReference>
<keyword evidence="2" id="KW-0238">DNA-binding</keyword>
<dbReference type="Gene3D" id="1.10.10.10">
    <property type="entry name" value="Winged helix-like DNA-binding domain superfamily/Winged helix DNA-binding domain"/>
    <property type="match status" value="1"/>
</dbReference>
<dbReference type="PANTHER" id="PTHR43132">
    <property type="entry name" value="ARSENICAL RESISTANCE OPERON REPRESSOR ARSR-RELATED"/>
    <property type="match status" value="1"/>
</dbReference>
<dbReference type="InterPro" id="IPR036388">
    <property type="entry name" value="WH-like_DNA-bd_sf"/>
</dbReference>
<protein>
    <submittedName>
        <fullName evidence="5">ArsR family transcriptional regulator</fullName>
    </submittedName>
</protein>
<dbReference type="GO" id="GO:0003700">
    <property type="term" value="F:DNA-binding transcription factor activity"/>
    <property type="evidence" value="ECO:0007669"/>
    <property type="project" value="InterPro"/>
</dbReference>
<accession>A0A2T1AMQ2</accession>
<dbReference type="GO" id="GO:0003677">
    <property type="term" value="F:DNA binding"/>
    <property type="evidence" value="ECO:0007669"/>
    <property type="project" value="UniProtKB-KW"/>
</dbReference>
<name>A0A2T1AMQ2_TRISK</name>
<keyword evidence="1" id="KW-0805">Transcription regulation</keyword>
<proteinExistence type="predicted"/>
<evidence type="ECO:0000259" key="4">
    <source>
        <dbReference type="PROSITE" id="PS50987"/>
    </source>
</evidence>
<dbReference type="CDD" id="cd00090">
    <property type="entry name" value="HTH_ARSR"/>
    <property type="match status" value="1"/>
</dbReference>
<dbReference type="OrthoDB" id="9804742at2"/>
<evidence type="ECO:0000313" key="5">
    <source>
        <dbReference type="EMBL" id="PRZ49891.1"/>
    </source>
</evidence>
<dbReference type="InterPro" id="IPR011991">
    <property type="entry name" value="ArsR-like_HTH"/>
</dbReference>
<dbReference type="Pfam" id="PF12840">
    <property type="entry name" value="HTH_20"/>
    <property type="match status" value="1"/>
</dbReference>
<evidence type="ECO:0000256" key="1">
    <source>
        <dbReference type="ARBA" id="ARBA00023015"/>
    </source>
</evidence>